<dbReference type="InterPro" id="IPR021338">
    <property type="entry name" value="DUF2953"/>
</dbReference>
<dbReference type="KEGG" id="ceu:A7L45_13370"/>
<dbReference type="EMBL" id="CP015756">
    <property type="protein sequence ID" value="APC40991.1"/>
    <property type="molecule type" value="Genomic_DNA"/>
</dbReference>
<evidence type="ECO:0000313" key="2">
    <source>
        <dbReference type="EMBL" id="APC40991.1"/>
    </source>
</evidence>
<feature type="transmembrane region" description="Helical" evidence="1">
    <location>
        <begin position="111"/>
        <end position="136"/>
    </location>
</feature>
<sequence length="200" mass="23374">MFKFIIVFLFVLTIVLFPIHLKITLKYTNKVLEIYIYKKKLEVNKSLKSNSKDQLKAKPTKIFFKPLNLRDIDLSDINLSDINLIIHKFKKLKFKPTLTLNTKLEYGFDDAALVAIVFGLIHSTYSLLYLILINFVKIKNIDLKVTPQFKENNLNMEISSIIYINFVKIIYMAFIILPCLINIKHNKTNFKKYRGGNVHG</sequence>
<evidence type="ECO:0000256" key="1">
    <source>
        <dbReference type="SAM" id="Phobius"/>
    </source>
</evidence>
<dbReference type="Proteomes" id="UP000182569">
    <property type="component" value="Chromosome"/>
</dbReference>
<proteinExistence type="predicted"/>
<name>A0A1J0GI87_9CLOT</name>
<feature type="transmembrane region" description="Helical" evidence="1">
    <location>
        <begin position="6"/>
        <end position="25"/>
    </location>
</feature>
<reference evidence="3" key="1">
    <citation type="journal article" date="2016" name="Front. Microbiol.">
        <title>Complete Genome Sequence of Clostridium estertheticum DSM 8809, a Microbe Identified in Spoiled Vacuum Packed Beef.</title>
        <authorList>
            <person name="Yu Z."/>
            <person name="Gunn L."/>
            <person name="Brennan E."/>
            <person name="Reid R."/>
            <person name="Wall P.G."/>
            <person name="Gaora O.P."/>
            <person name="Hurley D."/>
            <person name="Bolton D."/>
            <person name="Fanning S."/>
        </authorList>
    </citation>
    <scope>NUCLEOTIDE SEQUENCE [LARGE SCALE GENOMIC DNA]</scope>
    <source>
        <strain evidence="3">DSM 8809</strain>
    </source>
</reference>
<evidence type="ECO:0008006" key="4">
    <source>
        <dbReference type="Google" id="ProtNLM"/>
    </source>
</evidence>
<dbReference type="AlphaFoldDB" id="A0A1J0GI87"/>
<keyword evidence="1" id="KW-0472">Membrane</keyword>
<organism evidence="2 3">
    <name type="scientific">Clostridium estertheticum subsp. estertheticum</name>
    <dbReference type="NCBI Taxonomy" id="1552"/>
    <lineage>
        <taxon>Bacteria</taxon>
        <taxon>Bacillati</taxon>
        <taxon>Bacillota</taxon>
        <taxon>Clostridia</taxon>
        <taxon>Eubacteriales</taxon>
        <taxon>Clostridiaceae</taxon>
        <taxon>Clostridium</taxon>
    </lineage>
</organism>
<feature type="transmembrane region" description="Helical" evidence="1">
    <location>
        <begin position="161"/>
        <end position="183"/>
    </location>
</feature>
<keyword evidence="1" id="KW-1133">Transmembrane helix</keyword>
<dbReference type="Pfam" id="PF11167">
    <property type="entry name" value="DUF2953"/>
    <property type="match status" value="1"/>
</dbReference>
<dbReference type="OrthoDB" id="1912805at2"/>
<keyword evidence="1" id="KW-0812">Transmembrane</keyword>
<dbReference type="STRING" id="1552.A7L45_13370"/>
<dbReference type="RefSeq" id="WP_071613284.1">
    <property type="nucleotide sequence ID" value="NZ_CP015756.1"/>
</dbReference>
<protein>
    <recommendedName>
        <fullName evidence="4">DUF2953 domain-containing protein</fullName>
    </recommendedName>
</protein>
<evidence type="ECO:0000313" key="3">
    <source>
        <dbReference type="Proteomes" id="UP000182569"/>
    </source>
</evidence>
<gene>
    <name evidence="2" type="ORF">A7L45_13370</name>
</gene>
<accession>A0A1J0GI87</accession>
<keyword evidence="3" id="KW-1185">Reference proteome</keyword>